<evidence type="ECO:0000313" key="2">
    <source>
        <dbReference type="EMBL" id="VFT88320.1"/>
    </source>
</evidence>
<sequence>MVLAHRFYAKKRYDSSTVASTTARSLDMFPHVEIGGACIFLATKITEKPRKLRDVMNVAYCVSRNTNTPVPTGPEYTTLKESLLDAEQSVLRVIRFDMDIPLPYQYLLNYTKVLESPRLVVQIALTLTSDLFYSPRALLYAPHVIAAACIYLAIELLDGDHIASRWWYRFDTSDADIAAIRDEFLQVYTDVPPTAAMDSLHPH</sequence>
<dbReference type="OrthoDB" id="10264655at2759"/>
<accession>A0A485KT39</accession>
<reference evidence="1" key="2">
    <citation type="submission" date="2019-06" db="EMBL/GenBank/DDBJ databases">
        <title>Genomics analysis of Aphanomyces spp. identifies a new class of oomycete effector associated with host adaptation.</title>
        <authorList>
            <person name="Gaulin E."/>
        </authorList>
    </citation>
    <scope>NUCLEOTIDE SEQUENCE</scope>
    <source>
        <strain evidence="1">CBS 578.67</strain>
    </source>
</reference>
<dbReference type="InterPro" id="IPR036915">
    <property type="entry name" value="Cyclin-like_sf"/>
</dbReference>
<dbReference type="GO" id="GO:0006357">
    <property type="term" value="P:regulation of transcription by RNA polymerase II"/>
    <property type="evidence" value="ECO:0007669"/>
    <property type="project" value="InterPro"/>
</dbReference>
<dbReference type="EMBL" id="VJMH01005283">
    <property type="protein sequence ID" value="KAF0697876.1"/>
    <property type="molecule type" value="Genomic_DNA"/>
</dbReference>
<dbReference type="CDD" id="cd20546">
    <property type="entry name" value="CYCLIN_SpCG1C_ScCTK2-like_rpt2"/>
    <property type="match status" value="1"/>
</dbReference>
<dbReference type="PANTHER" id="PTHR10026">
    <property type="entry name" value="CYCLIN"/>
    <property type="match status" value="1"/>
</dbReference>
<protein>
    <submittedName>
        <fullName evidence="2">Aste57867_11459 protein</fullName>
    </submittedName>
</protein>
<dbReference type="Gene3D" id="1.10.472.10">
    <property type="entry name" value="Cyclin-like"/>
    <property type="match status" value="2"/>
</dbReference>
<evidence type="ECO:0000313" key="1">
    <source>
        <dbReference type="EMBL" id="KAF0697876.1"/>
    </source>
</evidence>
<organism evidence="2 3">
    <name type="scientific">Aphanomyces stellatus</name>
    <dbReference type="NCBI Taxonomy" id="120398"/>
    <lineage>
        <taxon>Eukaryota</taxon>
        <taxon>Sar</taxon>
        <taxon>Stramenopiles</taxon>
        <taxon>Oomycota</taxon>
        <taxon>Saprolegniomycetes</taxon>
        <taxon>Saprolegniales</taxon>
        <taxon>Verrucalvaceae</taxon>
        <taxon>Aphanomyces</taxon>
    </lineage>
</organism>
<dbReference type="SUPFAM" id="SSF47954">
    <property type="entry name" value="Cyclin-like"/>
    <property type="match status" value="2"/>
</dbReference>
<gene>
    <name evidence="2" type="primary">Aste57867_11459</name>
    <name evidence="1" type="ORF">As57867_011416</name>
    <name evidence="2" type="ORF">ASTE57867_11459</name>
</gene>
<dbReference type="InterPro" id="IPR043198">
    <property type="entry name" value="Cyclin/Ssn8"/>
</dbReference>
<name>A0A485KT39_9STRA</name>
<evidence type="ECO:0000313" key="3">
    <source>
        <dbReference type="Proteomes" id="UP000332933"/>
    </source>
</evidence>
<dbReference type="EMBL" id="CAADRA010005304">
    <property type="protein sequence ID" value="VFT88320.1"/>
    <property type="molecule type" value="Genomic_DNA"/>
</dbReference>
<dbReference type="AlphaFoldDB" id="A0A485KT39"/>
<reference evidence="2 3" key="1">
    <citation type="submission" date="2019-03" db="EMBL/GenBank/DDBJ databases">
        <authorList>
            <person name="Gaulin E."/>
            <person name="Dumas B."/>
        </authorList>
    </citation>
    <scope>NUCLEOTIDE SEQUENCE [LARGE SCALE GENOMIC DNA]</scope>
    <source>
        <strain evidence="2">CBS 568.67</strain>
    </source>
</reference>
<keyword evidence="3" id="KW-1185">Reference proteome</keyword>
<dbReference type="Proteomes" id="UP000332933">
    <property type="component" value="Unassembled WGS sequence"/>
</dbReference>
<proteinExistence type="predicted"/>
<dbReference type="GO" id="GO:0016538">
    <property type="term" value="F:cyclin-dependent protein serine/threonine kinase regulator activity"/>
    <property type="evidence" value="ECO:0007669"/>
    <property type="project" value="InterPro"/>
</dbReference>
<dbReference type="PIRSF" id="PIRSF028758">
    <property type="entry name" value="Cyclin, C/H/G types"/>
    <property type="match status" value="1"/>
</dbReference>